<dbReference type="AlphaFoldDB" id="A0A832I6Q1"/>
<dbReference type="UniPathway" id="UPA00344"/>
<gene>
    <name evidence="13" type="ORF">ENR23_14170</name>
</gene>
<reference evidence="13" key="1">
    <citation type="journal article" date="2020" name="mSystems">
        <title>Genome- and Community-Level Interaction Insights into Carbon Utilization and Element Cycling Functions of Hydrothermarchaeota in Hydrothermal Sediment.</title>
        <authorList>
            <person name="Zhou Z."/>
            <person name="Liu Y."/>
            <person name="Xu W."/>
            <person name="Pan J."/>
            <person name="Luo Z.H."/>
            <person name="Li M."/>
        </authorList>
    </citation>
    <scope>NUCLEOTIDE SEQUENCE [LARGE SCALE GENOMIC DNA]</scope>
    <source>
        <strain evidence="13">SpSt-381</strain>
    </source>
</reference>
<dbReference type="Pfam" id="PF03454">
    <property type="entry name" value="MoeA_C"/>
    <property type="match status" value="1"/>
</dbReference>
<dbReference type="EC" id="2.10.1.1" evidence="11"/>
<accession>A0A832I6Q1</accession>
<keyword evidence="7 11" id="KW-0479">Metal-binding</keyword>
<evidence type="ECO:0000313" key="13">
    <source>
        <dbReference type="EMBL" id="HGZ44524.1"/>
    </source>
</evidence>
<evidence type="ECO:0000256" key="3">
    <source>
        <dbReference type="ARBA" id="ARBA00005046"/>
    </source>
</evidence>
<evidence type="ECO:0000256" key="11">
    <source>
        <dbReference type="RuleBase" id="RU365090"/>
    </source>
</evidence>
<dbReference type="InterPro" id="IPR038987">
    <property type="entry name" value="MoeA-like"/>
</dbReference>
<dbReference type="NCBIfam" id="TIGR00177">
    <property type="entry name" value="molyb_syn"/>
    <property type="match status" value="1"/>
</dbReference>
<dbReference type="InterPro" id="IPR005110">
    <property type="entry name" value="MoeA_linker/N"/>
</dbReference>
<dbReference type="GO" id="GO:0006777">
    <property type="term" value="P:Mo-molybdopterin cofactor biosynthetic process"/>
    <property type="evidence" value="ECO:0007669"/>
    <property type="project" value="UniProtKB-UniRule"/>
</dbReference>
<comment type="similarity">
    <text evidence="4 11">Belongs to the MoeA family.</text>
</comment>
<feature type="domain" description="MoaB/Mog" evidence="12">
    <location>
        <begin position="193"/>
        <end position="330"/>
    </location>
</feature>
<dbReference type="GO" id="GO:0046872">
    <property type="term" value="F:metal ion binding"/>
    <property type="evidence" value="ECO:0007669"/>
    <property type="project" value="UniProtKB-UniRule"/>
</dbReference>
<evidence type="ECO:0000256" key="8">
    <source>
        <dbReference type="ARBA" id="ARBA00022842"/>
    </source>
</evidence>
<dbReference type="Gene3D" id="2.170.190.11">
    <property type="entry name" value="Molybdopterin biosynthesis moea protein, domain 3"/>
    <property type="match status" value="1"/>
</dbReference>
<comment type="cofactor">
    <cofactor evidence="1 11">
        <name>Mg(2+)</name>
        <dbReference type="ChEBI" id="CHEBI:18420"/>
    </cofactor>
</comment>
<evidence type="ECO:0000256" key="5">
    <source>
        <dbReference type="ARBA" id="ARBA00022505"/>
    </source>
</evidence>
<dbReference type="FunFam" id="3.40.980.10:FF:000004">
    <property type="entry name" value="Molybdopterin molybdenumtransferase"/>
    <property type="match status" value="1"/>
</dbReference>
<dbReference type="SUPFAM" id="SSF63882">
    <property type="entry name" value="MoeA N-terminal region -like"/>
    <property type="match status" value="1"/>
</dbReference>
<comment type="function">
    <text evidence="2 11">Catalyzes the insertion of molybdate into adenylated molybdopterin with the concomitant release of AMP.</text>
</comment>
<evidence type="ECO:0000256" key="6">
    <source>
        <dbReference type="ARBA" id="ARBA00022679"/>
    </source>
</evidence>
<dbReference type="GO" id="GO:0005829">
    <property type="term" value="C:cytosol"/>
    <property type="evidence" value="ECO:0007669"/>
    <property type="project" value="TreeGrafter"/>
</dbReference>
<evidence type="ECO:0000256" key="2">
    <source>
        <dbReference type="ARBA" id="ARBA00002901"/>
    </source>
</evidence>
<keyword evidence="8 11" id="KW-0460">Magnesium</keyword>
<dbReference type="NCBIfam" id="NF045515">
    <property type="entry name" value="Glp_gephyrin"/>
    <property type="match status" value="1"/>
</dbReference>
<dbReference type="EMBL" id="DSQF01000030">
    <property type="protein sequence ID" value="HGZ44524.1"/>
    <property type="molecule type" value="Genomic_DNA"/>
</dbReference>
<proteinExistence type="inferred from homology"/>
<keyword evidence="5 11" id="KW-0500">Molybdenum</keyword>
<dbReference type="SMART" id="SM00852">
    <property type="entry name" value="MoCF_biosynth"/>
    <property type="match status" value="1"/>
</dbReference>
<dbReference type="CDD" id="cd00887">
    <property type="entry name" value="MoeA"/>
    <property type="match status" value="1"/>
</dbReference>
<sequence length="422" mass="43083">MAPGDAAPEALSFAEARARVMGAARPLPPERLPLAACAGRALREDLVAPHALPPFRNASMDGFAVRAADLARASADAPLWLRVAMVLPAGRAPSAALAPGAAARIMTGAPLPDGADAVVPVEDTLREGLGTPAERARFASPAVPGQNVRDAGRDVAAGETVLAAGRTLSPHDLALAAACGAATLAVGPRPRAVVLSTGDELLDPDEPPRPGAIRDSNRPMLAALLAEAGCDVVRTARVSDDPARAAEAMREALAAAEVVVSVGGVSAGDFEPVRGALAAVGGIAQWRVAMKPGRPQAFGAPGGRLYFGLPGNPASVACAFEALVRPAVRALAGHAATGRPRLEARAAARIVSRAGRVDLARVTLERRDGAWWATPCGDGTSGHIAPQSRAHALLVVPEAREALEPGEAAETWVLRWPEAESA</sequence>
<dbReference type="SUPFAM" id="SSF63867">
    <property type="entry name" value="MoeA C-terminal domain-like"/>
    <property type="match status" value="1"/>
</dbReference>
<evidence type="ECO:0000256" key="7">
    <source>
        <dbReference type="ARBA" id="ARBA00022723"/>
    </source>
</evidence>
<keyword evidence="6 11" id="KW-0808">Transferase</keyword>
<evidence type="ECO:0000256" key="10">
    <source>
        <dbReference type="ARBA" id="ARBA00047317"/>
    </source>
</evidence>
<comment type="caution">
    <text evidence="13">The sequence shown here is derived from an EMBL/GenBank/DDBJ whole genome shotgun (WGS) entry which is preliminary data.</text>
</comment>
<dbReference type="PANTHER" id="PTHR10192:SF5">
    <property type="entry name" value="GEPHYRIN"/>
    <property type="match status" value="1"/>
</dbReference>
<dbReference type="PANTHER" id="PTHR10192">
    <property type="entry name" value="MOLYBDOPTERIN BIOSYNTHESIS PROTEIN"/>
    <property type="match status" value="1"/>
</dbReference>
<organism evidence="13">
    <name type="scientific">Eiseniibacteriota bacterium</name>
    <dbReference type="NCBI Taxonomy" id="2212470"/>
    <lineage>
        <taxon>Bacteria</taxon>
        <taxon>Candidatus Eiseniibacteriota</taxon>
    </lineage>
</organism>
<comment type="pathway">
    <text evidence="3 11">Cofactor biosynthesis; molybdopterin biosynthesis.</text>
</comment>
<dbReference type="InterPro" id="IPR005111">
    <property type="entry name" value="MoeA_C_domain_IV"/>
</dbReference>
<comment type="catalytic activity">
    <reaction evidence="10">
        <text>adenylyl-molybdopterin + molybdate = Mo-molybdopterin + AMP + H(+)</text>
        <dbReference type="Rhea" id="RHEA:35047"/>
        <dbReference type="ChEBI" id="CHEBI:15378"/>
        <dbReference type="ChEBI" id="CHEBI:36264"/>
        <dbReference type="ChEBI" id="CHEBI:62727"/>
        <dbReference type="ChEBI" id="CHEBI:71302"/>
        <dbReference type="ChEBI" id="CHEBI:456215"/>
        <dbReference type="EC" id="2.10.1.1"/>
    </reaction>
</comment>
<dbReference type="InterPro" id="IPR036688">
    <property type="entry name" value="MoeA_C_domain_IV_sf"/>
</dbReference>
<dbReference type="Gene3D" id="2.40.340.10">
    <property type="entry name" value="MoeA, C-terminal, domain IV"/>
    <property type="match status" value="1"/>
</dbReference>
<name>A0A832I6Q1_UNCEI</name>
<evidence type="ECO:0000256" key="1">
    <source>
        <dbReference type="ARBA" id="ARBA00001946"/>
    </source>
</evidence>
<dbReference type="GO" id="GO:0061599">
    <property type="term" value="F:molybdopterin molybdotransferase activity"/>
    <property type="evidence" value="ECO:0007669"/>
    <property type="project" value="UniProtKB-UniRule"/>
</dbReference>
<dbReference type="Pfam" id="PF03453">
    <property type="entry name" value="MoeA_N"/>
    <property type="match status" value="1"/>
</dbReference>
<dbReference type="InterPro" id="IPR036425">
    <property type="entry name" value="MoaB/Mog-like_dom_sf"/>
</dbReference>
<dbReference type="Gene3D" id="3.40.980.10">
    <property type="entry name" value="MoaB/Mog-like domain"/>
    <property type="match status" value="1"/>
</dbReference>
<dbReference type="Pfam" id="PF00994">
    <property type="entry name" value="MoCF_biosynth"/>
    <property type="match status" value="1"/>
</dbReference>
<protein>
    <recommendedName>
        <fullName evidence="11">Molybdopterin molybdenumtransferase</fullName>
        <ecNumber evidence="11">2.10.1.1</ecNumber>
    </recommendedName>
</protein>
<dbReference type="InterPro" id="IPR036135">
    <property type="entry name" value="MoeA_linker/N_sf"/>
</dbReference>
<keyword evidence="9 11" id="KW-0501">Molybdenum cofactor biosynthesis</keyword>
<evidence type="ECO:0000256" key="4">
    <source>
        <dbReference type="ARBA" id="ARBA00010763"/>
    </source>
</evidence>
<dbReference type="InterPro" id="IPR001453">
    <property type="entry name" value="MoaB/Mog_dom"/>
</dbReference>
<evidence type="ECO:0000256" key="9">
    <source>
        <dbReference type="ARBA" id="ARBA00023150"/>
    </source>
</evidence>
<evidence type="ECO:0000259" key="12">
    <source>
        <dbReference type="SMART" id="SM00852"/>
    </source>
</evidence>
<dbReference type="SUPFAM" id="SSF53218">
    <property type="entry name" value="Molybdenum cofactor biosynthesis proteins"/>
    <property type="match status" value="1"/>
</dbReference>
<dbReference type="Gene3D" id="3.90.105.10">
    <property type="entry name" value="Molybdopterin biosynthesis moea protein, domain 2"/>
    <property type="match status" value="1"/>
</dbReference>